<sequence>MRARHGPGPWPHYGDPLPDALPDPSRIRLIGGGADGLCLPEGTESSIPSAAALADRIQRITATRLDHEAVAEFHDALTHWRALAFADDLSTELRRRALPRTGLRVLGRRLAAHGTHRNPVKIGLLLLGLGGDHRDRELLLLLGTLDELTLFAAVALLRSQPDPDTAVHTLAQRVAGWGRINAVRRLQGTDDPVIRAWLLREGFRNTVMNVYLAPLAATTGRLHEALAASSVDQQLLDGAGSILAALADMPSSDVGPGLAEYPHSVPVLRRYADLVDTAAPTVDCLENLLTIAGFLRRASEDLAWSPADLQQLTGRYQALLNDPRWPGLLRAHLADPHRPDFHAALGPASALGIDPMPEALARLDSAPPLTDYTWYWALRHTDDRDQAEHIATLAALQLTESLPTAPRPGNSGHILRILASVLGRHPGVGWPILHAALLSSDADTRGASLRTLAAWPSEELPAEAIAYLGRC</sequence>
<comment type="caution">
    <text evidence="1">The sequence shown here is derived from an EMBL/GenBank/DDBJ whole genome shotgun (WGS) entry which is preliminary data.</text>
</comment>
<dbReference type="EMBL" id="JBHEZX010000015">
    <property type="protein sequence ID" value="MFC1413286.1"/>
    <property type="molecule type" value="Genomic_DNA"/>
</dbReference>
<organism evidence="1 2">
    <name type="scientific">Streptacidiphilus alkalitolerans</name>
    <dbReference type="NCBI Taxonomy" id="3342712"/>
    <lineage>
        <taxon>Bacteria</taxon>
        <taxon>Bacillati</taxon>
        <taxon>Actinomycetota</taxon>
        <taxon>Actinomycetes</taxon>
        <taxon>Kitasatosporales</taxon>
        <taxon>Streptomycetaceae</taxon>
        <taxon>Streptacidiphilus</taxon>
    </lineage>
</organism>
<protein>
    <recommendedName>
        <fullName evidence="3">HEAT repeat domain-containing protein</fullName>
    </recommendedName>
</protein>
<dbReference type="Proteomes" id="UP001592582">
    <property type="component" value="Unassembled WGS sequence"/>
</dbReference>
<keyword evidence="2" id="KW-1185">Reference proteome</keyword>
<accession>A0ABV6VI49</accession>
<evidence type="ECO:0000313" key="1">
    <source>
        <dbReference type="EMBL" id="MFC1413286.1"/>
    </source>
</evidence>
<evidence type="ECO:0000313" key="2">
    <source>
        <dbReference type="Proteomes" id="UP001592582"/>
    </source>
</evidence>
<name>A0ABV6VI49_9ACTN</name>
<reference evidence="1 2" key="1">
    <citation type="submission" date="2024-09" db="EMBL/GenBank/DDBJ databases">
        <authorList>
            <person name="Lee S.D."/>
        </authorList>
    </citation>
    <scope>NUCLEOTIDE SEQUENCE [LARGE SCALE GENOMIC DNA]</scope>
    <source>
        <strain evidence="1 2">N1-1</strain>
    </source>
</reference>
<proteinExistence type="predicted"/>
<dbReference type="RefSeq" id="WP_380514877.1">
    <property type="nucleotide sequence ID" value="NZ_JBHEZX010000015.1"/>
</dbReference>
<evidence type="ECO:0008006" key="3">
    <source>
        <dbReference type="Google" id="ProtNLM"/>
    </source>
</evidence>
<gene>
    <name evidence="1" type="ORF">ACEZDG_28865</name>
</gene>